<dbReference type="Proteomes" id="UP000620266">
    <property type="component" value="Unassembled WGS sequence"/>
</dbReference>
<comment type="caution">
    <text evidence="3">The sequence shown here is derived from an EMBL/GenBank/DDBJ whole genome shotgun (WGS) entry which is preliminary data.</text>
</comment>
<dbReference type="InterPro" id="IPR011006">
    <property type="entry name" value="CheY-like_superfamily"/>
</dbReference>
<dbReference type="Pfam" id="PF00563">
    <property type="entry name" value="EAL"/>
    <property type="match status" value="1"/>
</dbReference>
<dbReference type="GO" id="GO:0071111">
    <property type="term" value="F:cyclic-guanylate-specific phosphodiesterase activity"/>
    <property type="evidence" value="ECO:0007669"/>
    <property type="project" value="InterPro"/>
</dbReference>
<name>A0A8J2UQ61_9BURK</name>
<dbReference type="Pfam" id="PF00990">
    <property type="entry name" value="GGDEF"/>
    <property type="match status" value="1"/>
</dbReference>
<dbReference type="PROSITE" id="PS50883">
    <property type="entry name" value="EAL"/>
    <property type="match status" value="1"/>
</dbReference>
<feature type="domain" description="GGDEF" evidence="2">
    <location>
        <begin position="349"/>
        <end position="476"/>
    </location>
</feature>
<feature type="domain" description="EAL" evidence="1">
    <location>
        <begin position="485"/>
        <end position="739"/>
    </location>
</feature>
<dbReference type="CDD" id="cd01949">
    <property type="entry name" value="GGDEF"/>
    <property type="match status" value="1"/>
</dbReference>
<dbReference type="SMART" id="SM00052">
    <property type="entry name" value="EAL"/>
    <property type="match status" value="1"/>
</dbReference>
<dbReference type="AlphaFoldDB" id="A0A8J2UQ61"/>
<dbReference type="InterPro" id="IPR001633">
    <property type="entry name" value="EAL_dom"/>
</dbReference>
<dbReference type="NCBIfam" id="TIGR00254">
    <property type="entry name" value="GGDEF"/>
    <property type="match status" value="1"/>
</dbReference>
<dbReference type="InterPro" id="IPR021800">
    <property type="entry name" value="DUF3369"/>
</dbReference>
<sequence length="748" mass="83014">MRHSHSLNPRESVLPPAGPSPFTAGKPVWQVMIVGKDAGFHTAVSFALARLDMREQPLDFLHVRSFAQAQAMWADVPKLAMLVLDDCSLPRQESMQLLHALRNAAHLQDTRIVVRSEHDKHAPAYRTFGAFDISACLPGEEIDRQACMHAFSDALRAYGQLDAIRAGNRGLDKILHANRELTALTTIEEFAPEVLRQLTDLLQLPEDGLICIRETLHDRRTESFVVAATGNYKALINHPVSTLDTGVQAIIEQAMEARHRVQAHGLAALYFAGEGARCLVVLIRVERALDDVETRLLDVFASIVSIGLTNILLVTRLHNSAYYDSLTKLPNRVRLKDILDDTLEETASAPATLALIDIDHFAETNDALGHRFGDYLLLAIATRLQSHLGHHLVVARIGGDTFGVLGDEQQVTPEAILAQFERPFAIDSHQVQISATVGLLRLAEHAGSGAEALKNAHIALKRAKSRQRAGHLYFSRSMDVDIRERVNMMHALRRTFEENRLFVVYQPQIDMVTREPVGAEALLRWRGDDGAMISPERFIPIAEYSGLIVELGEWVLRQACLQTVRLREHGFADFMIAVNVSQVQLRHPQFLAMLKRTLAESQAVAHCIELEITESMAMDDPEALTHLLDQITATGVSIAIDDFGTGFSSLSHLQKLNVDRLKIDRAFVAEITESARGSSIAEAIIQLGRNLDLDVIAEGVENERQAMVLSELGCSCAQGYLFAQPLTSEKLEEWLRLNSRKEGGRPLS</sequence>
<evidence type="ECO:0000259" key="1">
    <source>
        <dbReference type="PROSITE" id="PS50883"/>
    </source>
</evidence>
<keyword evidence="4" id="KW-1185">Reference proteome</keyword>
<dbReference type="CDD" id="cd01948">
    <property type="entry name" value="EAL"/>
    <property type="match status" value="1"/>
</dbReference>
<accession>A0A8J2UQ61</accession>
<dbReference type="PROSITE" id="PS50887">
    <property type="entry name" value="GGDEF"/>
    <property type="match status" value="1"/>
</dbReference>
<dbReference type="SUPFAM" id="SSF52172">
    <property type="entry name" value="CheY-like"/>
    <property type="match status" value="1"/>
</dbReference>
<dbReference type="InterPro" id="IPR043128">
    <property type="entry name" value="Rev_trsase/Diguanyl_cyclase"/>
</dbReference>
<gene>
    <name evidence="3" type="ORF">GCM10007205_12360</name>
</gene>
<reference evidence="3" key="1">
    <citation type="journal article" date="2014" name="Int. J. Syst. Evol. Microbiol.">
        <title>Complete genome sequence of Corynebacterium casei LMG S-19264T (=DSM 44701T), isolated from a smear-ripened cheese.</title>
        <authorList>
            <consortium name="US DOE Joint Genome Institute (JGI-PGF)"/>
            <person name="Walter F."/>
            <person name="Albersmeier A."/>
            <person name="Kalinowski J."/>
            <person name="Ruckert C."/>
        </authorList>
    </citation>
    <scope>NUCLEOTIDE SEQUENCE</scope>
    <source>
        <strain evidence="3">CCM 7086</strain>
    </source>
</reference>
<dbReference type="PANTHER" id="PTHR33121:SF71">
    <property type="entry name" value="OXYGEN SENSOR PROTEIN DOSP"/>
    <property type="match status" value="1"/>
</dbReference>
<protein>
    <submittedName>
        <fullName evidence="3">Diguanylate cyclase</fullName>
    </submittedName>
</protein>
<dbReference type="SUPFAM" id="SSF55073">
    <property type="entry name" value="Nucleotide cyclase"/>
    <property type="match status" value="1"/>
</dbReference>
<dbReference type="Gene3D" id="3.20.20.450">
    <property type="entry name" value="EAL domain"/>
    <property type="match status" value="1"/>
</dbReference>
<dbReference type="InterPro" id="IPR050706">
    <property type="entry name" value="Cyclic-di-GMP_PDE-like"/>
</dbReference>
<dbReference type="RefSeq" id="WP_229728840.1">
    <property type="nucleotide sequence ID" value="NZ_BMCG01000002.1"/>
</dbReference>
<organism evidence="3 4">
    <name type="scientific">Oxalicibacterium flavum</name>
    <dbReference type="NCBI Taxonomy" id="179467"/>
    <lineage>
        <taxon>Bacteria</taxon>
        <taxon>Pseudomonadati</taxon>
        <taxon>Pseudomonadota</taxon>
        <taxon>Betaproteobacteria</taxon>
        <taxon>Burkholderiales</taxon>
        <taxon>Oxalobacteraceae</taxon>
        <taxon>Oxalicibacterium</taxon>
    </lineage>
</organism>
<evidence type="ECO:0000313" key="3">
    <source>
        <dbReference type="EMBL" id="GGC04667.1"/>
    </source>
</evidence>
<dbReference type="EMBL" id="BMCG01000002">
    <property type="protein sequence ID" value="GGC04667.1"/>
    <property type="molecule type" value="Genomic_DNA"/>
</dbReference>
<dbReference type="Gene3D" id="3.30.70.270">
    <property type="match status" value="1"/>
</dbReference>
<reference evidence="3" key="2">
    <citation type="submission" date="2020-09" db="EMBL/GenBank/DDBJ databases">
        <authorList>
            <person name="Sun Q."/>
            <person name="Sedlacek I."/>
        </authorList>
    </citation>
    <scope>NUCLEOTIDE SEQUENCE</scope>
    <source>
        <strain evidence="3">CCM 7086</strain>
    </source>
</reference>
<dbReference type="PANTHER" id="PTHR33121">
    <property type="entry name" value="CYCLIC DI-GMP PHOSPHODIESTERASE PDEF"/>
    <property type="match status" value="1"/>
</dbReference>
<dbReference type="InterPro" id="IPR035919">
    <property type="entry name" value="EAL_sf"/>
</dbReference>
<dbReference type="InterPro" id="IPR000160">
    <property type="entry name" value="GGDEF_dom"/>
</dbReference>
<evidence type="ECO:0000313" key="4">
    <source>
        <dbReference type="Proteomes" id="UP000620266"/>
    </source>
</evidence>
<dbReference type="Pfam" id="PF11849">
    <property type="entry name" value="DUF3369"/>
    <property type="match status" value="1"/>
</dbReference>
<dbReference type="InterPro" id="IPR029787">
    <property type="entry name" value="Nucleotide_cyclase"/>
</dbReference>
<dbReference type="SMART" id="SM00267">
    <property type="entry name" value="GGDEF"/>
    <property type="match status" value="1"/>
</dbReference>
<dbReference type="SUPFAM" id="SSF141868">
    <property type="entry name" value="EAL domain-like"/>
    <property type="match status" value="1"/>
</dbReference>
<proteinExistence type="predicted"/>
<evidence type="ECO:0000259" key="2">
    <source>
        <dbReference type="PROSITE" id="PS50887"/>
    </source>
</evidence>